<comment type="similarity">
    <text evidence="3">Belongs to the glycosyltransferase GT106 family.</text>
</comment>
<dbReference type="GO" id="GO:0016020">
    <property type="term" value="C:membrane"/>
    <property type="evidence" value="ECO:0007669"/>
    <property type="project" value="UniProtKB-SubCell"/>
</dbReference>
<evidence type="ECO:0000256" key="11">
    <source>
        <dbReference type="ARBA" id="ARBA00023253"/>
    </source>
</evidence>
<evidence type="ECO:0000256" key="3">
    <source>
        <dbReference type="ARBA" id="ARBA00007737"/>
    </source>
</evidence>
<evidence type="ECO:0000256" key="14">
    <source>
        <dbReference type="SAM" id="Phobius"/>
    </source>
</evidence>
<dbReference type="AlphaFoldDB" id="A0A833VN11"/>
<keyword evidence="5 15" id="KW-0808">Transferase</keyword>
<keyword evidence="10" id="KW-0325">Glycoprotein</keyword>
<evidence type="ECO:0000256" key="4">
    <source>
        <dbReference type="ARBA" id="ARBA00022676"/>
    </source>
</evidence>
<dbReference type="Pfam" id="PF10250">
    <property type="entry name" value="O-FucT"/>
    <property type="match status" value="1"/>
</dbReference>
<evidence type="ECO:0000256" key="9">
    <source>
        <dbReference type="ARBA" id="ARBA00023136"/>
    </source>
</evidence>
<keyword evidence="7" id="KW-0735">Signal-anchor</keyword>
<dbReference type="CDD" id="cd11299">
    <property type="entry name" value="O-FucT_plant"/>
    <property type="match status" value="1"/>
</dbReference>
<reference evidence="15" key="1">
    <citation type="submission" date="2020-01" db="EMBL/GenBank/DDBJ databases">
        <title>Genome sequence of Kobresia littledalei, the first chromosome-level genome in the family Cyperaceae.</title>
        <authorList>
            <person name="Qu G."/>
        </authorList>
    </citation>
    <scope>NUCLEOTIDE SEQUENCE</scope>
    <source>
        <strain evidence="15">C.B.Clarke</strain>
        <tissue evidence="15">Leaf</tissue>
    </source>
</reference>
<evidence type="ECO:0000256" key="6">
    <source>
        <dbReference type="ARBA" id="ARBA00022692"/>
    </source>
</evidence>
<evidence type="ECO:0000256" key="1">
    <source>
        <dbReference type="ARBA" id="ARBA00004606"/>
    </source>
</evidence>
<dbReference type="PIRSF" id="PIRSF009360">
    <property type="entry name" value="UCP009360"/>
    <property type="match status" value="1"/>
</dbReference>
<comment type="pathway">
    <text evidence="2">Glycan metabolism.</text>
</comment>
<comment type="subcellular location">
    <subcellularLocation>
        <location evidence="1">Membrane</location>
        <topology evidence="1">Single-pass type II membrane protein</topology>
    </subcellularLocation>
</comment>
<keyword evidence="16" id="KW-1185">Reference proteome</keyword>
<evidence type="ECO:0000256" key="7">
    <source>
        <dbReference type="ARBA" id="ARBA00022968"/>
    </source>
</evidence>
<dbReference type="InterPro" id="IPR024709">
    <property type="entry name" value="FucosylTrfase_pln"/>
</dbReference>
<keyword evidence="12" id="KW-0119">Carbohydrate metabolism</keyword>
<organism evidence="15 16">
    <name type="scientific">Carex littledalei</name>
    <dbReference type="NCBI Taxonomy" id="544730"/>
    <lineage>
        <taxon>Eukaryota</taxon>
        <taxon>Viridiplantae</taxon>
        <taxon>Streptophyta</taxon>
        <taxon>Embryophyta</taxon>
        <taxon>Tracheophyta</taxon>
        <taxon>Spermatophyta</taxon>
        <taxon>Magnoliopsida</taxon>
        <taxon>Liliopsida</taxon>
        <taxon>Poales</taxon>
        <taxon>Cyperaceae</taxon>
        <taxon>Cyperoideae</taxon>
        <taxon>Cariceae</taxon>
        <taxon>Carex</taxon>
        <taxon>Carex subgen. Euthyceras</taxon>
    </lineage>
</organism>
<proteinExistence type="inferred from homology"/>
<feature type="transmembrane region" description="Helical" evidence="14">
    <location>
        <begin position="44"/>
        <end position="62"/>
    </location>
</feature>
<sequence>MTNSNSYISITQKPISIKLKPPSNSTFSSIYNYKLPGPHRFSRYFLPFFSIWALLTISQLYFSPLPCPHYLRRLRSDPQPIPNDEFWTWAWSGVAGVKPCINFTESYFNESRTPAYKRYMLVVVSGGLNQQRNQIIDAVVIARILRAVLVAPILQVNQIWGDESEFGDLFDTSHFKETLKHDVKVVSSLPATHLMRRRIKAPLMPFNAGEEWVRTNYGGGKVDKKSVLVIRGFDSRLAKNLTVDLQKLRCKVAFEALRFQPWIQEVAERFVRRMREEGPYIALHLRLERDVWVRTGCHSGLGSQSDEVVERERAQKPRLLTSRSKLTPRRRYLAGLCPLNANEISWVLKGLGASRNTRIYWAGGEPFGGNDALRPLMSQYPKLFNKWNLARPGELESLKRRPSVLAAIDYEVCLKSQLFLASHGGNMARVLQGHRTYMGYGKPIRPNKRQLVRLFLNTTTLSEAEIRREIKQIHTDSASTIAFANKDDVIGYPTHHCMSTQDDSP</sequence>
<keyword evidence="9 14" id="KW-0472">Membrane</keyword>
<keyword evidence="8 14" id="KW-1133">Transmembrane helix</keyword>
<name>A0A833VN11_9POAL</name>
<evidence type="ECO:0000256" key="12">
    <source>
        <dbReference type="ARBA" id="ARBA00023277"/>
    </source>
</evidence>
<comment type="caution">
    <text evidence="15">The sequence shown here is derived from an EMBL/GenBank/DDBJ whole genome shotgun (WGS) entry which is preliminary data.</text>
</comment>
<dbReference type="InterPro" id="IPR019378">
    <property type="entry name" value="GDP-Fuc_O-FucTrfase"/>
</dbReference>
<dbReference type="GO" id="GO:0005737">
    <property type="term" value="C:cytoplasm"/>
    <property type="evidence" value="ECO:0007669"/>
    <property type="project" value="TreeGrafter"/>
</dbReference>
<evidence type="ECO:0000256" key="2">
    <source>
        <dbReference type="ARBA" id="ARBA00004881"/>
    </source>
</evidence>
<evidence type="ECO:0000313" key="16">
    <source>
        <dbReference type="Proteomes" id="UP000623129"/>
    </source>
</evidence>
<dbReference type="GO" id="GO:0016757">
    <property type="term" value="F:glycosyltransferase activity"/>
    <property type="evidence" value="ECO:0007669"/>
    <property type="project" value="UniProtKB-KW"/>
</dbReference>
<dbReference type="GO" id="GO:0006004">
    <property type="term" value="P:fucose metabolic process"/>
    <property type="evidence" value="ECO:0007669"/>
    <property type="project" value="UniProtKB-KW"/>
</dbReference>
<evidence type="ECO:0000256" key="8">
    <source>
        <dbReference type="ARBA" id="ARBA00022989"/>
    </source>
</evidence>
<dbReference type="PANTHER" id="PTHR31741:SF66">
    <property type="entry name" value="O-FUCOSYLTRANSFERASE 20"/>
    <property type="match status" value="1"/>
</dbReference>
<evidence type="ECO:0000313" key="15">
    <source>
        <dbReference type="EMBL" id="KAF3329114.1"/>
    </source>
</evidence>
<accession>A0A833VN11</accession>
<evidence type="ECO:0000256" key="5">
    <source>
        <dbReference type="ARBA" id="ARBA00022679"/>
    </source>
</evidence>
<keyword evidence="6 14" id="KW-0812">Transmembrane</keyword>
<dbReference type="OrthoDB" id="737315at2759"/>
<evidence type="ECO:0000256" key="13">
    <source>
        <dbReference type="ARBA" id="ARBA00030350"/>
    </source>
</evidence>
<dbReference type="EMBL" id="SWLB01000015">
    <property type="protein sequence ID" value="KAF3329114.1"/>
    <property type="molecule type" value="Genomic_DNA"/>
</dbReference>
<dbReference type="PANTHER" id="PTHR31741">
    <property type="entry name" value="OS02G0726500 PROTEIN-RELATED"/>
    <property type="match status" value="1"/>
</dbReference>
<keyword evidence="4 15" id="KW-0328">Glycosyltransferase</keyword>
<dbReference type="Proteomes" id="UP000623129">
    <property type="component" value="Unassembled WGS sequence"/>
</dbReference>
<protein>
    <recommendedName>
        <fullName evidence="13">O-fucosyltransferase family protein</fullName>
    </recommendedName>
</protein>
<gene>
    <name evidence="15" type="ORF">FCM35_KLT06192</name>
</gene>
<keyword evidence="11" id="KW-0294">Fucose metabolism</keyword>
<evidence type="ECO:0000256" key="10">
    <source>
        <dbReference type="ARBA" id="ARBA00023180"/>
    </source>
</evidence>